<dbReference type="InterPro" id="IPR029033">
    <property type="entry name" value="His_PPase_superfam"/>
</dbReference>
<dbReference type="InterPro" id="IPR050275">
    <property type="entry name" value="PGM_Phosphatase"/>
</dbReference>
<keyword evidence="3" id="KW-1185">Reference proteome</keyword>
<evidence type="ECO:0000313" key="2">
    <source>
        <dbReference type="EMBL" id="OKL58669.1"/>
    </source>
</evidence>
<dbReference type="GeneID" id="31006095"/>
<evidence type="ECO:0008006" key="4">
    <source>
        <dbReference type="Google" id="ProtNLM"/>
    </source>
</evidence>
<evidence type="ECO:0000256" key="1">
    <source>
        <dbReference type="SAM" id="SignalP"/>
    </source>
</evidence>
<sequence length="374" mass="41485">MKLSAIVAIFGLAAFANASYINYTTVTGYFLQDEGSTNATEFIYYEENFGLINRTYPGEEDSCVLKGMSQWQRFYEEVIRLNRQAPPNVQYKVFFFGRHGDGYHNAAQTYYGTPAWNCYWAELDGNGTTTWRDAALTPAGIDQAETAHNFWQELINEQSIHTPDAYFTSPLTRCLQTANYTFNGLDFPQSSAEFKPTIKELLREGISIHTCDSRSNESYIHNLVPDWTIEYGFTEYDELWNGVTGETSDAEAVRSKKVLDEMFRELGSDKNENLFVSVTSHSGQIGSMLSVLGHRSFSLNTGAVIPVLIKAETLQETVATTCFTWSTSAHCTAPPATSVASCVCASSTPAITTPLVTVTSEPPTITAPVCYNLC</sequence>
<evidence type="ECO:0000313" key="3">
    <source>
        <dbReference type="Proteomes" id="UP000214365"/>
    </source>
</evidence>
<accession>A0A225ASU0</accession>
<keyword evidence="1" id="KW-0732">Signal</keyword>
<comment type="caution">
    <text evidence="2">The sequence shown here is derived from an EMBL/GenBank/DDBJ whole genome shotgun (WGS) entry which is preliminary data.</text>
</comment>
<feature type="signal peptide" evidence="1">
    <location>
        <begin position="1"/>
        <end position="18"/>
    </location>
</feature>
<organism evidence="2 3">
    <name type="scientific">Talaromyces atroroseus</name>
    <dbReference type="NCBI Taxonomy" id="1441469"/>
    <lineage>
        <taxon>Eukaryota</taxon>
        <taxon>Fungi</taxon>
        <taxon>Dikarya</taxon>
        <taxon>Ascomycota</taxon>
        <taxon>Pezizomycotina</taxon>
        <taxon>Eurotiomycetes</taxon>
        <taxon>Eurotiomycetidae</taxon>
        <taxon>Eurotiales</taxon>
        <taxon>Trichocomaceae</taxon>
        <taxon>Talaromyces</taxon>
        <taxon>Talaromyces sect. Trachyspermi</taxon>
    </lineage>
</organism>
<dbReference type="GO" id="GO:0005737">
    <property type="term" value="C:cytoplasm"/>
    <property type="evidence" value="ECO:0007669"/>
    <property type="project" value="TreeGrafter"/>
</dbReference>
<feature type="chain" id="PRO_5011659889" description="GPI anchored protein" evidence="1">
    <location>
        <begin position="19"/>
        <end position="374"/>
    </location>
</feature>
<dbReference type="PANTHER" id="PTHR48100:SF32">
    <property type="entry name" value="ANCHORED PROTEIN, PUTATIVE (AFU_ORTHOLOGUE AFUA_1G10590)-RELATED"/>
    <property type="match status" value="1"/>
</dbReference>
<proteinExistence type="predicted"/>
<dbReference type="OrthoDB" id="496981at2759"/>
<dbReference type="CDD" id="cd07067">
    <property type="entry name" value="HP_PGM_like"/>
    <property type="match status" value="1"/>
</dbReference>
<dbReference type="PANTHER" id="PTHR48100">
    <property type="entry name" value="BROAD-SPECIFICITY PHOSPHATASE YOR283W-RELATED"/>
    <property type="match status" value="1"/>
</dbReference>
<name>A0A225ASU0_TALAT</name>
<dbReference type="EMBL" id="LFMY01000009">
    <property type="protein sequence ID" value="OKL58669.1"/>
    <property type="molecule type" value="Genomic_DNA"/>
</dbReference>
<dbReference type="Gene3D" id="3.40.50.1240">
    <property type="entry name" value="Phosphoglycerate mutase-like"/>
    <property type="match status" value="1"/>
</dbReference>
<dbReference type="Proteomes" id="UP000214365">
    <property type="component" value="Unassembled WGS sequence"/>
</dbReference>
<reference evidence="2 3" key="1">
    <citation type="submission" date="2015-06" db="EMBL/GenBank/DDBJ databases">
        <title>Talaromyces atroroseus IBT 11181 draft genome.</title>
        <authorList>
            <person name="Rasmussen K.B."/>
            <person name="Rasmussen S."/>
            <person name="Petersen B."/>
            <person name="Sicheritz-Ponten T."/>
            <person name="Mortensen U.H."/>
            <person name="Thrane U."/>
        </authorList>
    </citation>
    <scope>NUCLEOTIDE SEQUENCE [LARGE SCALE GENOMIC DNA]</scope>
    <source>
        <strain evidence="2 3">IBT 11181</strain>
    </source>
</reference>
<dbReference type="RefSeq" id="XP_020118790.1">
    <property type="nucleotide sequence ID" value="XM_020268651.1"/>
</dbReference>
<dbReference type="InterPro" id="IPR013078">
    <property type="entry name" value="His_Pase_superF_clade-1"/>
</dbReference>
<dbReference type="AlphaFoldDB" id="A0A225ASU0"/>
<dbReference type="SMART" id="SM00855">
    <property type="entry name" value="PGAM"/>
    <property type="match status" value="1"/>
</dbReference>
<gene>
    <name evidence="2" type="ORF">UA08_06339</name>
</gene>
<dbReference type="Pfam" id="PF00300">
    <property type="entry name" value="His_Phos_1"/>
    <property type="match status" value="1"/>
</dbReference>
<dbReference type="GO" id="GO:0016791">
    <property type="term" value="F:phosphatase activity"/>
    <property type="evidence" value="ECO:0007669"/>
    <property type="project" value="TreeGrafter"/>
</dbReference>
<dbReference type="SUPFAM" id="SSF53254">
    <property type="entry name" value="Phosphoglycerate mutase-like"/>
    <property type="match status" value="1"/>
</dbReference>
<protein>
    <recommendedName>
        <fullName evidence="4">GPI anchored protein</fullName>
    </recommendedName>
</protein>